<feature type="transmembrane region" description="Helical" evidence="4">
    <location>
        <begin position="52"/>
        <end position="72"/>
    </location>
</feature>
<evidence type="ECO:0000256" key="2">
    <source>
        <dbReference type="ARBA" id="ARBA00022989"/>
    </source>
</evidence>
<keyword evidence="4" id="KW-0187">Copper transport</keyword>
<feature type="transmembrane region" description="Helical" evidence="4">
    <location>
        <begin position="141"/>
        <end position="158"/>
    </location>
</feature>
<proteinExistence type="inferred from homology"/>
<keyword evidence="2 4" id="KW-1133">Transmembrane helix</keyword>
<dbReference type="GO" id="GO:0016020">
    <property type="term" value="C:membrane"/>
    <property type="evidence" value="ECO:0007669"/>
    <property type="project" value="UniProtKB-SubCell"/>
</dbReference>
<comment type="caution">
    <text evidence="5">The sequence shown here is derived from an EMBL/GenBank/DDBJ whole genome shotgun (WGS) entry which is preliminary data.</text>
</comment>
<name>A0AA38LVS0_9TREE</name>
<evidence type="ECO:0000256" key="1">
    <source>
        <dbReference type="ARBA" id="ARBA00022692"/>
    </source>
</evidence>
<keyword evidence="4" id="KW-0813">Transport</keyword>
<keyword evidence="3 4" id="KW-0472">Membrane</keyword>
<organism evidence="5 6">
    <name type="scientific">Dioszegia hungarica</name>
    <dbReference type="NCBI Taxonomy" id="4972"/>
    <lineage>
        <taxon>Eukaryota</taxon>
        <taxon>Fungi</taxon>
        <taxon>Dikarya</taxon>
        <taxon>Basidiomycota</taxon>
        <taxon>Agaricomycotina</taxon>
        <taxon>Tremellomycetes</taxon>
        <taxon>Tremellales</taxon>
        <taxon>Bulleribasidiaceae</taxon>
        <taxon>Dioszegia</taxon>
    </lineage>
</organism>
<dbReference type="GeneID" id="77726432"/>
<protein>
    <recommendedName>
        <fullName evidence="4">Copper transport protein</fullName>
    </recommendedName>
</protein>
<dbReference type="InterPro" id="IPR007274">
    <property type="entry name" value="Cop_transporter"/>
</dbReference>
<sequence length="201" mass="21867">MDSGHSGHHGDHGMPMGDMPMGDMPMCSMNMLWNNQVEDVCVVFSSWHIRGWMTMAISCLAVMVISILYSSLLHYIKQFDTTVAYALHNADKGGAGAARRESRRESLILPIPNSYQTVEGGGGNSRAGIVKLSAHIRLMRAGMYALSVAISFWLMLVAMTYNTYLFLSIVVGAFVGHVLYEGDMDVGSILNGAFGKGLACH</sequence>
<dbReference type="Pfam" id="PF04145">
    <property type="entry name" value="Ctr"/>
    <property type="match status" value="1"/>
</dbReference>
<evidence type="ECO:0000256" key="3">
    <source>
        <dbReference type="ARBA" id="ARBA00023136"/>
    </source>
</evidence>
<evidence type="ECO:0000313" key="5">
    <source>
        <dbReference type="EMBL" id="KAI9635924.1"/>
    </source>
</evidence>
<comment type="similarity">
    <text evidence="4">Belongs to the copper transporter (Ctr) (TC 1.A.56) family. SLC31A subfamily.</text>
</comment>
<reference evidence="5" key="1">
    <citation type="journal article" date="2022" name="G3 (Bethesda)">
        <title>High quality genome of the basidiomycete yeast Dioszegia hungarica PDD-24b-2 isolated from cloud water.</title>
        <authorList>
            <person name="Jarrige D."/>
            <person name="Haridas S."/>
            <person name="Bleykasten-Grosshans C."/>
            <person name="Joly M."/>
            <person name="Nadalig T."/>
            <person name="Sancelme M."/>
            <person name="Vuilleumier S."/>
            <person name="Grigoriev I.V."/>
            <person name="Amato P."/>
            <person name="Bringel F."/>
        </authorList>
    </citation>
    <scope>NUCLEOTIDE SEQUENCE</scope>
    <source>
        <strain evidence="5">PDD-24b-2</strain>
    </source>
</reference>
<dbReference type="PANTHER" id="PTHR12483">
    <property type="entry name" value="SOLUTE CARRIER FAMILY 31 COPPER TRANSPORTERS"/>
    <property type="match status" value="1"/>
</dbReference>
<accession>A0AA38LVS0</accession>
<comment type="subcellular location">
    <subcellularLocation>
        <location evidence="4">Membrane</location>
        <topology evidence="4">Multi-pass membrane protein</topology>
    </subcellularLocation>
</comment>
<dbReference type="RefSeq" id="XP_052945701.1">
    <property type="nucleotide sequence ID" value="XM_053087231.1"/>
</dbReference>
<keyword evidence="4" id="KW-0186">Copper</keyword>
<evidence type="ECO:0000313" key="6">
    <source>
        <dbReference type="Proteomes" id="UP001164286"/>
    </source>
</evidence>
<gene>
    <name evidence="5" type="ORF">MKK02DRAFT_26647</name>
</gene>
<evidence type="ECO:0000256" key="4">
    <source>
        <dbReference type="RuleBase" id="RU367022"/>
    </source>
</evidence>
<keyword evidence="4" id="KW-0406">Ion transport</keyword>
<keyword evidence="1 4" id="KW-0812">Transmembrane</keyword>
<dbReference type="Proteomes" id="UP001164286">
    <property type="component" value="Unassembled WGS sequence"/>
</dbReference>
<dbReference type="PANTHER" id="PTHR12483:SF115">
    <property type="entry name" value="COPPER TRANSPORT PROTEIN"/>
    <property type="match status" value="1"/>
</dbReference>
<dbReference type="AlphaFoldDB" id="A0AA38LVS0"/>
<keyword evidence="6" id="KW-1185">Reference proteome</keyword>
<dbReference type="EMBL" id="JAKWFO010000005">
    <property type="protein sequence ID" value="KAI9635924.1"/>
    <property type="molecule type" value="Genomic_DNA"/>
</dbReference>
<dbReference type="GO" id="GO:0005375">
    <property type="term" value="F:copper ion transmembrane transporter activity"/>
    <property type="evidence" value="ECO:0007669"/>
    <property type="project" value="UniProtKB-UniRule"/>
</dbReference>